<keyword evidence="1" id="KW-0472">Membrane</keyword>
<dbReference type="PANTHER" id="PTHR30336:SF4">
    <property type="entry name" value="ENVELOPE BIOGENESIS FACTOR ELYC"/>
    <property type="match status" value="1"/>
</dbReference>
<keyword evidence="1" id="KW-1133">Transmembrane helix</keyword>
<dbReference type="AlphaFoldDB" id="A0A517NTH6"/>
<dbReference type="RefSeq" id="WP_145417985.1">
    <property type="nucleotide sequence ID" value="NZ_CP036526.1"/>
</dbReference>
<evidence type="ECO:0000256" key="1">
    <source>
        <dbReference type="SAM" id="Phobius"/>
    </source>
</evidence>
<evidence type="ECO:0000313" key="3">
    <source>
        <dbReference type="EMBL" id="QDT10422.1"/>
    </source>
</evidence>
<name>A0A517NTH6_9BACT</name>
<protein>
    <recommendedName>
        <fullName evidence="2">DUF218 domain-containing protein</fullName>
    </recommendedName>
</protein>
<accession>A0A517NTH6</accession>
<gene>
    <name evidence="3" type="ORF">K239x_23780</name>
</gene>
<evidence type="ECO:0000313" key="4">
    <source>
        <dbReference type="Proteomes" id="UP000319817"/>
    </source>
</evidence>
<sequence>MQNLTVPIIQRRSIAIGIFATGLVMVALLAATLFFDGPDQAGRAAVELVMPVGMLWLLLICLATTYWFAGRRIGAAVFGLTWLFVSLTFNGQVAQKIFGSVERPPSAELAADQYPLRAVVTLGGAAGTNTYGVDEVYRDGERVVSAAQMWHAGQTKIIICTGSSSDPKRIQPGKVGRRLLLSLGVPDSAIVLVDGEDTRSEMREVRKLLDAAPAALQHSGKMGLITSAFHMDRALRMADLESLEFVPLPVAYRQGMSEGFSPKSLVPTAEAGLDFRQAAKEHLARLLGK</sequence>
<organism evidence="3 4">
    <name type="scientific">Stieleria marina</name>
    <dbReference type="NCBI Taxonomy" id="1930275"/>
    <lineage>
        <taxon>Bacteria</taxon>
        <taxon>Pseudomonadati</taxon>
        <taxon>Planctomycetota</taxon>
        <taxon>Planctomycetia</taxon>
        <taxon>Pirellulales</taxon>
        <taxon>Pirellulaceae</taxon>
        <taxon>Stieleria</taxon>
    </lineage>
</organism>
<dbReference type="CDD" id="cd06259">
    <property type="entry name" value="YdcF-like"/>
    <property type="match status" value="1"/>
</dbReference>
<dbReference type="PANTHER" id="PTHR30336">
    <property type="entry name" value="INNER MEMBRANE PROTEIN, PROBABLE PERMEASE"/>
    <property type="match status" value="1"/>
</dbReference>
<dbReference type="EMBL" id="CP036526">
    <property type="protein sequence ID" value="QDT10422.1"/>
    <property type="molecule type" value="Genomic_DNA"/>
</dbReference>
<dbReference type="OrthoDB" id="9782395at2"/>
<dbReference type="Proteomes" id="UP000319817">
    <property type="component" value="Chromosome"/>
</dbReference>
<feature type="transmembrane region" description="Helical" evidence="1">
    <location>
        <begin position="48"/>
        <end position="69"/>
    </location>
</feature>
<feature type="transmembrane region" description="Helical" evidence="1">
    <location>
        <begin position="75"/>
        <end position="93"/>
    </location>
</feature>
<dbReference type="InterPro" id="IPR003848">
    <property type="entry name" value="DUF218"/>
</dbReference>
<dbReference type="InterPro" id="IPR051599">
    <property type="entry name" value="Cell_Envelope_Assoc"/>
</dbReference>
<feature type="domain" description="DUF218" evidence="2">
    <location>
        <begin position="118"/>
        <end position="282"/>
    </location>
</feature>
<dbReference type="GO" id="GO:0000270">
    <property type="term" value="P:peptidoglycan metabolic process"/>
    <property type="evidence" value="ECO:0007669"/>
    <property type="project" value="TreeGrafter"/>
</dbReference>
<proteinExistence type="predicted"/>
<keyword evidence="1" id="KW-0812">Transmembrane</keyword>
<feature type="transmembrane region" description="Helical" evidence="1">
    <location>
        <begin position="14"/>
        <end position="36"/>
    </location>
</feature>
<keyword evidence="4" id="KW-1185">Reference proteome</keyword>
<dbReference type="GO" id="GO:0043164">
    <property type="term" value="P:Gram-negative-bacterium-type cell wall biogenesis"/>
    <property type="evidence" value="ECO:0007669"/>
    <property type="project" value="TreeGrafter"/>
</dbReference>
<dbReference type="Pfam" id="PF02698">
    <property type="entry name" value="DUF218"/>
    <property type="match status" value="1"/>
</dbReference>
<evidence type="ECO:0000259" key="2">
    <source>
        <dbReference type="Pfam" id="PF02698"/>
    </source>
</evidence>
<reference evidence="3 4" key="1">
    <citation type="submission" date="2019-02" db="EMBL/GenBank/DDBJ databases">
        <title>Deep-cultivation of Planctomycetes and their phenomic and genomic characterization uncovers novel biology.</title>
        <authorList>
            <person name="Wiegand S."/>
            <person name="Jogler M."/>
            <person name="Boedeker C."/>
            <person name="Pinto D."/>
            <person name="Vollmers J."/>
            <person name="Rivas-Marin E."/>
            <person name="Kohn T."/>
            <person name="Peeters S.H."/>
            <person name="Heuer A."/>
            <person name="Rast P."/>
            <person name="Oberbeckmann S."/>
            <person name="Bunk B."/>
            <person name="Jeske O."/>
            <person name="Meyerdierks A."/>
            <person name="Storesund J.E."/>
            <person name="Kallscheuer N."/>
            <person name="Luecker S."/>
            <person name="Lage O.M."/>
            <person name="Pohl T."/>
            <person name="Merkel B.J."/>
            <person name="Hornburger P."/>
            <person name="Mueller R.-W."/>
            <person name="Bruemmer F."/>
            <person name="Labrenz M."/>
            <person name="Spormann A.M."/>
            <person name="Op den Camp H."/>
            <person name="Overmann J."/>
            <person name="Amann R."/>
            <person name="Jetten M.S.M."/>
            <person name="Mascher T."/>
            <person name="Medema M.H."/>
            <person name="Devos D.P."/>
            <person name="Kaster A.-K."/>
            <person name="Ovreas L."/>
            <person name="Rohde M."/>
            <person name="Galperin M.Y."/>
            <person name="Jogler C."/>
        </authorList>
    </citation>
    <scope>NUCLEOTIDE SEQUENCE [LARGE SCALE GENOMIC DNA]</scope>
    <source>
        <strain evidence="3 4">K23_9</strain>
    </source>
</reference>
<dbReference type="GO" id="GO:0005886">
    <property type="term" value="C:plasma membrane"/>
    <property type="evidence" value="ECO:0007669"/>
    <property type="project" value="TreeGrafter"/>
</dbReference>